<organism evidence="2 3">
    <name type="scientific">Acanthosepion pharaonis</name>
    <name type="common">Pharaoh cuttlefish</name>
    <name type="synonym">Sepia pharaonis</name>
    <dbReference type="NCBI Taxonomy" id="158019"/>
    <lineage>
        <taxon>Eukaryota</taxon>
        <taxon>Metazoa</taxon>
        <taxon>Spiralia</taxon>
        <taxon>Lophotrochozoa</taxon>
        <taxon>Mollusca</taxon>
        <taxon>Cephalopoda</taxon>
        <taxon>Coleoidea</taxon>
        <taxon>Decapodiformes</taxon>
        <taxon>Sepiida</taxon>
        <taxon>Sepiina</taxon>
        <taxon>Sepiidae</taxon>
        <taxon>Acanthosepion</taxon>
    </lineage>
</organism>
<keyword evidence="1" id="KW-0472">Membrane</keyword>
<keyword evidence="3" id="KW-1185">Reference proteome</keyword>
<proteinExistence type="predicted"/>
<keyword evidence="1" id="KW-1133">Transmembrane helix</keyword>
<feature type="transmembrane region" description="Helical" evidence="1">
    <location>
        <begin position="51"/>
        <end position="74"/>
    </location>
</feature>
<feature type="transmembrane region" description="Helical" evidence="1">
    <location>
        <begin position="143"/>
        <end position="171"/>
    </location>
</feature>
<sequence length="181" mass="21325">MTYSTLCCLYSYNKETNGLTNNKHPSTPTRFVLSPSDSLSSSLYLLFPSHFLHLFLFLFLSSLFFPNVPLLIPLSCYLFFKSSERLISERTKKKYFFVLSSIFFLLFPSLYSVFSFLFIYFFFLFSSHYISFVDSSFLRSLLFFLSFFFFFFLSFSHLFSILSLTFPTFLLSSSNQPFSFS</sequence>
<accession>A0A812BMU3</accession>
<evidence type="ECO:0000313" key="3">
    <source>
        <dbReference type="Proteomes" id="UP000597762"/>
    </source>
</evidence>
<name>A0A812BMU3_ACAPH</name>
<feature type="transmembrane region" description="Helical" evidence="1">
    <location>
        <begin position="95"/>
        <end position="123"/>
    </location>
</feature>
<gene>
    <name evidence="2" type="ORF">SPHA_20636</name>
</gene>
<dbReference type="Proteomes" id="UP000597762">
    <property type="component" value="Unassembled WGS sequence"/>
</dbReference>
<evidence type="ECO:0000256" key="1">
    <source>
        <dbReference type="SAM" id="Phobius"/>
    </source>
</evidence>
<evidence type="ECO:0000313" key="2">
    <source>
        <dbReference type="EMBL" id="CAE1237217.1"/>
    </source>
</evidence>
<keyword evidence="1" id="KW-0812">Transmembrane</keyword>
<reference evidence="2" key="1">
    <citation type="submission" date="2021-01" db="EMBL/GenBank/DDBJ databases">
        <authorList>
            <person name="Li R."/>
            <person name="Bekaert M."/>
        </authorList>
    </citation>
    <scope>NUCLEOTIDE SEQUENCE</scope>
    <source>
        <strain evidence="2">Farmed</strain>
    </source>
</reference>
<comment type="caution">
    <text evidence="2">The sequence shown here is derived from an EMBL/GenBank/DDBJ whole genome shotgun (WGS) entry which is preliminary data.</text>
</comment>
<dbReference type="AlphaFoldDB" id="A0A812BMU3"/>
<protein>
    <submittedName>
        <fullName evidence="2">Uncharacterized protein</fullName>
    </submittedName>
</protein>
<dbReference type="EMBL" id="CAHIKZ030000758">
    <property type="protein sequence ID" value="CAE1237217.1"/>
    <property type="molecule type" value="Genomic_DNA"/>
</dbReference>